<keyword evidence="8 10" id="KW-0411">Iron-sulfur</keyword>
<evidence type="ECO:0000256" key="6">
    <source>
        <dbReference type="ARBA" id="ARBA00022898"/>
    </source>
</evidence>
<accession>A0A0P1M840</accession>
<feature type="binding site" description="via persulfide group" evidence="10">
    <location>
        <position position="330"/>
    </location>
    <ligand>
        <name>[2Fe-2S] cluster</name>
        <dbReference type="ChEBI" id="CHEBI:190135"/>
        <note>ligand shared with IscU</note>
    </ligand>
</feature>
<dbReference type="Pfam" id="PF00266">
    <property type="entry name" value="Aminotran_5"/>
    <property type="match status" value="1"/>
</dbReference>
<dbReference type="PROSITE" id="PS00595">
    <property type="entry name" value="AA_TRANSFER_CLASS_5"/>
    <property type="match status" value="1"/>
</dbReference>
<dbReference type="InterPro" id="IPR015424">
    <property type="entry name" value="PyrdxlP-dep_Trfase"/>
</dbReference>
<keyword evidence="7 10" id="KW-0408">Iron</keyword>
<accession>A0A0S4N5X1</accession>
<reference evidence="14" key="2">
    <citation type="submission" date="2015-11" db="EMBL/GenBank/DDBJ databases">
        <authorList>
            <person name="Zhang Y."/>
            <person name="Guo Z."/>
        </authorList>
    </citation>
    <scope>NUCLEOTIDE SEQUENCE [LARGE SCALE GENOMIC DNA]</scope>
    <source>
        <strain evidence="14">JGI-4</strain>
    </source>
</reference>
<dbReference type="RefSeq" id="WP_047133858.1">
    <property type="nucleotide sequence ID" value="NZ_CZVI01000017.1"/>
</dbReference>
<keyword evidence="4 10" id="KW-0001">2Fe-2S</keyword>
<dbReference type="GO" id="GO:0046872">
    <property type="term" value="F:metal ion binding"/>
    <property type="evidence" value="ECO:0007669"/>
    <property type="project" value="UniProtKB-KW"/>
</dbReference>
<dbReference type="GO" id="GO:1990221">
    <property type="term" value="C:L-cysteine desulfurase complex"/>
    <property type="evidence" value="ECO:0007669"/>
    <property type="project" value="UniProtKB-ARBA"/>
</dbReference>
<dbReference type="PANTHER" id="PTHR11601">
    <property type="entry name" value="CYSTEINE DESULFURYLASE FAMILY MEMBER"/>
    <property type="match status" value="1"/>
</dbReference>
<dbReference type="InterPro" id="IPR015422">
    <property type="entry name" value="PyrdxlP-dep_Trfase_small"/>
</dbReference>
<sequence length="398" mass="43754">MALRFPIYLDNHATTPLDPRVLEAMLPYFTEKFGNSASRQHQFGWEAEAAVELARKQIANLINANPKEIIFTSGATESINLALKGIAFAYSEKGKHIITTQIEHKATLDTCKRLEKFGFKVDYVPVDKHGLVDPDEIKKRITSETILVSVIFANNEIGTIEPIEEIGRICSEFGVLFHVDAAQALGKIPIDVQKLNIDLMSMSAHKLYGPKGVGALFIKKKTPKIKIIPIIDGGGHEGGLRSGTLNVPGIVGFGKACEIAGLEMSEESERIKKLRDKLQDGIMSSLEDVYLNGHPTLRLPNNLNLSFDGVESEAILMGMKEIAVSTGSACSSASVEKSHVLKAIGLNDDLIAGAIRFGLGRFNTEEEIDYTINRVVEVVEHLRKISPKYKLKKEMSKT</sequence>
<dbReference type="SUPFAM" id="SSF53383">
    <property type="entry name" value="PLP-dependent transferases"/>
    <property type="match status" value="1"/>
</dbReference>
<feature type="active site" description="Cysteine persulfide intermediate" evidence="10">
    <location>
        <position position="330"/>
    </location>
</feature>
<comment type="similarity">
    <text evidence="2 10">Belongs to the class-V pyridoxal-phosphate-dependent aminotransferase family. NifS/IscS subfamily.</text>
</comment>
<proteinExistence type="inferred from homology"/>
<keyword evidence="6 10" id="KW-0663">Pyridoxal phosphate</keyword>
<evidence type="ECO:0000259" key="12">
    <source>
        <dbReference type="Pfam" id="PF00266"/>
    </source>
</evidence>
<dbReference type="InterPro" id="IPR000192">
    <property type="entry name" value="Aminotrans_V_dom"/>
</dbReference>
<accession>A0A0N7MRY5</accession>
<evidence type="ECO:0000256" key="10">
    <source>
        <dbReference type="HAMAP-Rule" id="MF_00331"/>
    </source>
</evidence>
<accession>A0A0P1P596</accession>
<dbReference type="HAMAP" id="MF_00331">
    <property type="entry name" value="Cys_desulf_IscS"/>
    <property type="match status" value="1"/>
</dbReference>
<dbReference type="Gene3D" id="3.40.640.10">
    <property type="entry name" value="Type I PLP-dependent aspartate aminotransferase-like (Major domain)"/>
    <property type="match status" value="1"/>
</dbReference>
<keyword evidence="16" id="KW-1185">Reference proteome</keyword>
<evidence type="ECO:0000256" key="5">
    <source>
        <dbReference type="ARBA" id="ARBA00022723"/>
    </source>
</evidence>
<feature type="binding site" evidence="10">
    <location>
        <position position="155"/>
    </location>
    <ligand>
        <name>pyridoxal 5'-phosphate</name>
        <dbReference type="ChEBI" id="CHEBI:597326"/>
    </ligand>
</feature>
<evidence type="ECO:0000256" key="2">
    <source>
        <dbReference type="ARBA" id="ARBA00006490"/>
    </source>
</evidence>
<dbReference type="InterPro" id="IPR015421">
    <property type="entry name" value="PyrdxlP-dep_Trfase_major"/>
</dbReference>
<feature type="binding site" evidence="10">
    <location>
        <position position="183"/>
    </location>
    <ligand>
        <name>pyridoxal 5'-phosphate</name>
        <dbReference type="ChEBI" id="CHEBI:597326"/>
    </ligand>
</feature>
<dbReference type="Proteomes" id="UP000182200">
    <property type="component" value="Unassembled WGS sequence"/>
</dbReference>
<evidence type="ECO:0000256" key="8">
    <source>
        <dbReference type="ARBA" id="ARBA00023014"/>
    </source>
</evidence>
<evidence type="ECO:0000313" key="13">
    <source>
        <dbReference type="EMBL" id="CUS89259.1"/>
    </source>
</evidence>
<accession>A0A0P1LK93</accession>
<feature type="domain" description="Aminotransferase class V" evidence="12">
    <location>
        <begin position="7"/>
        <end position="370"/>
    </location>
</feature>
<evidence type="ECO:0000256" key="11">
    <source>
        <dbReference type="RuleBase" id="RU004504"/>
    </source>
</evidence>
<keyword evidence="5 10" id="KW-0479">Metal-binding</keyword>
<evidence type="ECO:0000256" key="3">
    <source>
        <dbReference type="ARBA" id="ARBA00022679"/>
    </source>
</evidence>
<dbReference type="GO" id="GO:0031071">
    <property type="term" value="F:cysteine desulfurase activity"/>
    <property type="evidence" value="ECO:0007669"/>
    <property type="project" value="UniProtKB-UniRule"/>
</dbReference>
<dbReference type="GO" id="GO:0051537">
    <property type="term" value="F:2 iron, 2 sulfur cluster binding"/>
    <property type="evidence" value="ECO:0007669"/>
    <property type="project" value="UniProtKB-UniRule"/>
</dbReference>
<accession>A0A0P1MN47</accession>
<dbReference type="PIRSF" id="PIRSF005572">
    <property type="entry name" value="NifS"/>
    <property type="match status" value="1"/>
</dbReference>
<organism evidence="14 15">
    <name type="scientific">Candidatus Kryptonium thompsonii</name>
    <dbReference type="NCBI Taxonomy" id="1633631"/>
    <lineage>
        <taxon>Bacteria</taxon>
        <taxon>Pseudomonadati</taxon>
        <taxon>Candidatus Kryptoniota</taxon>
        <taxon>Candidatus Kryptonium</taxon>
    </lineage>
</organism>
<evidence type="ECO:0000256" key="4">
    <source>
        <dbReference type="ARBA" id="ARBA00022714"/>
    </source>
</evidence>
<feature type="binding site" evidence="10">
    <location>
        <begin position="203"/>
        <end position="205"/>
    </location>
    <ligand>
        <name>pyridoxal 5'-phosphate</name>
        <dbReference type="ChEBI" id="CHEBI:597326"/>
    </ligand>
</feature>
<dbReference type="OrthoDB" id="9808002at2"/>
<dbReference type="EC" id="2.8.1.7" evidence="10"/>
<comment type="subunit">
    <text evidence="10">Homodimer. Forms a heterotetramer with IscU, interacts with other sulfur acceptors.</text>
</comment>
<dbReference type="FunFam" id="3.40.640.10:FF:000003">
    <property type="entry name" value="Cysteine desulfurase IscS"/>
    <property type="match status" value="1"/>
</dbReference>
<dbReference type="NCBIfam" id="NF002806">
    <property type="entry name" value="PRK02948.1"/>
    <property type="match status" value="1"/>
</dbReference>
<feature type="binding site" evidence="10">
    <location>
        <begin position="75"/>
        <end position="76"/>
    </location>
    <ligand>
        <name>pyridoxal 5'-phosphate</name>
        <dbReference type="ChEBI" id="CHEBI:597326"/>
    </ligand>
</feature>
<evidence type="ECO:0000313" key="16">
    <source>
        <dbReference type="Proteomes" id="UP000182200"/>
    </source>
</evidence>
<name>A0A0P1PA88_9BACT</name>
<accession>A0A0P1MB83</accession>
<comment type="catalytic activity">
    <reaction evidence="9 10">
        <text>(sulfur carrier)-H + L-cysteine = (sulfur carrier)-SH + L-alanine</text>
        <dbReference type="Rhea" id="RHEA:43892"/>
        <dbReference type="Rhea" id="RHEA-COMP:14737"/>
        <dbReference type="Rhea" id="RHEA-COMP:14739"/>
        <dbReference type="ChEBI" id="CHEBI:29917"/>
        <dbReference type="ChEBI" id="CHEBI:35235"/>
        <dbReference type="ChEBI" id="CHEBI:57972"/>
        <dbReference type="ChEBI" id="CHEBI:64428"/>
        <dbReference type="EC" id="2.8.1.7"/>
    </reaction>
</comment>
<keyword evidence="3 10" id="KW-0808">Transferase</keyword>
<feature type="modified residue" description="N6-(pyridoxal phosphate)lysine" evidence="10">
    <location>
        <position position="206"/>
    </location>
</feature>
<dbReference type="NCBIfam" id="NF010611">
    <property type="entry name" value="PRK14012.1"/>
    <property type="match status" value="1"/>
</dbReference>
<comment type="subcellular location">
    <subcellularLocation>
        <location evidence="10">Cytoplasm</location>
    </subcellularLocation>
</comment>
<comment type="cofactor">
    <cofactor evidence="1 10 11">
        <name>pyridoxal 5'-phosphate</name>
        <dbReference type="ChEBI" id="CHEBI:597326"/>
    </cofactor>
</comment>
<accession>A0A0P1PA88</accession>
<comment type="function">
    <text evidence="10">Master enzyme that delivers sulfur to a number of partners involved in Fe-S cluster assembly, tRNA modification or cofactor biosynthesis. Catalyzes the removal of elemental sulfur atoms from cysteine to produce alanine. Functions as a sulfur delivery protein for Fe-S cluster synthesis onto IscU, an Fe-S scaffold assembly protein, as well as other S acceptor proteins.</text>
</comment>
<evidence type="ECO:0000256" key="7">
    <source>
        <dbReference type="ARBA" id="ARBA00023004"/>
    </source>
</evidence>
<dbReference type="Gene3D" id="3.90.1150.10">
    <property type="entry name" value="Aspartate Aminotransferase, domain 1"/>
    <property type="match status" value="1"/>
</dbReference>
<keyword evidence="10" id="KW-0963">Cytoplasm</keyword>
<evidence type="ECO:0000256" key="1">
    <source>
        <dbReference type="ARBA" id="ARBA00001933"/>
    </source>
</evidence>
<feature type="binding site" evidence="10">
    <location>
        <position position="244"/>
    </location>
    <ligand>
        <name>pyridoxal 5'-phosphate</name>
        <dbReference type="ChEBI" id="CHEBI:597326"/>
    </ligand>
</feature>
<dbReference type="UniPathway" id="UPA00266"/>
<dbReference type="EMBL" id="FAOP01000006">
    <property type="protein sequence ID" value="CUU06352.1"/>
    <property type="molecule type" value="Genomic_DNA"/>
</dbReference>
<evidence type="ECO:0000313" key="14">
    <source>
        <dbReference type="EMBL" id="CUU06352.1"/>
    </source>
</evidence>
<dbReference type="STRING" id="1633631.GCA_001442925_01467"/>
<dbReference type="InterPro" id="IPR020578">
    <property type="entry name" value="Aminotrans_V_PyrdxlP_BS"/>
</dbReference>
<evidence type="ECO:0000313" key="15">
    <source>
        <dbReference type="Proteomes" id="UP000182011"/>
    </source>
</evidence>
<dbReference type="Proteomes" id="UP000182011">
    <property type="component" value="Unassembled WGS sequence"/>
</dbReference>
<evidence type="ECO:0000256" key="9">
    <source>
        <dbReference type="ARBA" id="ARBA00050776"/>
    </source>
</evidence>
<dbReference type="InterPro" id="IPR016454">
    <property type="entry name" value="Cysteine_dSase"/>
</dbReference>
<comment type="pathway">
    <text evidence="10">Cofactor biosynthesis; iron-sulfur cluster biosynthesis.</text>
</comment>
<gene>
    <name evidence="10" type="primary">iscS</name>
    <name evidence="14" type="ORF">JGI4_01472</name>
    <name evidence="13" type="ORF">JGI8_01293</name>
</gene>
<dbReference type="EMBL" id="CZVI01000017">
    <property type="protein sequence ID" value="CUS89259.1"/>
    <property type="molecule type" value="Genomic_DNA"/>
</dbReference>
<dbReference type="GO" id="GO:0044571">
    <property type="term" value="P:[2Fe-2S] cluster assembly"/>
    <property type="evidence" value="ECO:0007669"/>
    <property type="project" value="UniProtKB-UniRule"/>
</dbReference>
<dbReference type="AlphaFoldDB" id="A0A0P1PA88"/>
<dbReference type="PANTHER" id="PTHR11601:SF34">
    <property type="entry name" value="CYSTEINE DESULFURASE"/>
    <property type="match status" value="1"/>
</dbReference>
<protein>
    <recommendedName>
        <fullName evidence="10">Cysteine desulfurase IscS</fullName>
        <ecNumber evidence="10">2.8.1.7</ecNumber>
    </recommendedName>
</protein>
<dbReference type="InterPro" id="IPR010240">
    <property type="entry name" value="Cys_deSase_IscS"/>
</dbReference>
<accession>A0A0N7MT50</accession>
<dbReference type="GO" id="GO:0030170">
    <property type="term" value="F:pyridoxal phosphate binding"/>
    <property type="evidence" value="ECO:0007669"/>
    <property type="project" value="UniProtKB-UniRule"/>
</dbReference>
<reference evidence="15 16" key="1">
    <citation type="submission" date="2015-11" db="EMBL/GenBank/DDBJ databases">
        <authorList>
            <person name="Varghese N."/>
        </authorList>
    </citation>
    <scope>NUCLEOTIDE SEQUENCE [LARGE SCALE GENOMIC DNA]</scope>
    <source>
        <strain evidence="13 16">JGI-8</strain>
    </source>
</reference>
<accession>A0A0N7MPY3</accession>